<sequence>MSSIFYDDQLLNYTDAQIAHYIDILPCLPKHSNITLLSPKYLAKAFDEAEAKDAITAIEFASGLGIHVPRIKRSVLADNAVYCIMDRIPGATLTTEWLNLGWFTTIRLALQLPPRNIMLDPTGQLWVTDWDYAGFYPKFFEYAGMQNFIPTGWSRFALWR</sequence>
<reference evidence="1" key="1">
    <citation type="submission" date="2021-09" db="EMBL/GenBank/DDBJ databases">
        <title>A high-quality genome of the endoparasitic fungus Hirsutella rhossiliensis with a comparison of Hirsutella genomes reveals transposable elements contributing to genome size variation.</title>
        <authorList>
            <person name="Lin R."/>
            <person name="Jiao Y."/>
            <person name="Sun X."/>
            <person name="Ling J."/>
            <person name="Xie B."/>
            <person name="Cheng X."/>
        </authorList>
    </citation>
    <scope>NUCLEOTIDE SEQUENCE</scope>
    <source>
        <strain evidence="1">HR02</strain>
    </source>
</reference>
<dbReference type="AlphaFoldDB" id="A0A9P8SJB4"/>
<name>A0A9P8SJB4_9HYPO</name>
<dbReference type="OrthoDB" id="4177236at2759"/>
<evidence type="ECO:0008006" key="3">
    <source>
        <dbReference type="Google" id="ProtNLM"/>
    </source>
</evidence>
<dbReference type="GeneID" id="68353596"/>
<accession>A0A9P8SJB4</accession>
<protein>
    <recommendedName>
        <fullName evidence="3">Aminoglycoside phosphotransferase domain-containing protein</fullName>
    </recommendedName>
</protein>
<dbReference type="RefSeq" id="XP_044721552.1">
    <property type="nucleotide sequence ID" value="XM_044862938.1"/>
</dbReference>
<dbReference type="InterPro" id="IPR011009">
    <property type="entry name" value="Kinase-like_dom_sf"/>
</dbReference>
<keyword evidence="2" id="KW-1185">Reference proteome</keyword>
<dbReference type="SUPFAM" id="SSF56112">
    <property type="entry name" value="Protein kinase-like (PK-like)"/>
    <property type="match status" value="1"/>
</dbReference>
<organism evidence="1 2">
    <name type="scientific">Hirsutella rhossiliensis</name>
    <dbReference type="NCBI Taxonomy" id="111463"/>
    <lineage>
        <taxon>Eukaryota</taxon>
        <taxon>Fungi</taxon>
        <taxon>Dikarya</taxon>
        <taxon>Ascomycota</taxon>
        <taxon>Pezizomycotina</taxon>
        <taxon>Sordariomycetes</taxon>
        <taxon>Hypocreomycetidae</taxon>
        <taxon>Hypocreales</taxon>
        <taxon>Ophiocordycipitaceae</taxon>
        <taxon>Hirsutella</taxon>
    </lineage>
</organism>
<gene>
    <name evidence="1" type="ORF">HRG_04467</name>
</gene>
<evidence type="ECO:0000313" key="2">
    <source>
        <dbReference type="Proteomes" id="UP000824596"/>
    </source>
</evidence>
<evidence type="ECO:0000313" key="1">
    <source>
        <dbReference type="EMBL" id="KAH0964039.1"/>
    </source>
</evidence>
<proteinExistence type="predicted"/>
<dbReference type="EMBL" id="JAIZPD010000004">
    <property type="protein sequence ID" value="KAH0964039.1"/>
    <property type="molecule type" value="Genomic_DNA"/>
</dbReference>
<comment type="caution">
    <text evidence="1">The sequence shown here is derived from an EMBL/GenBank/DDBJ whole genome shotgun (WGS) entry which is preliminary data.</text>
</comment>
<dbReference type="Proteomes" id="UP000824596">
    <property type="component" value="Unassembled WGS sequence"/>
</dbReference>